<keyword evidence="3" id="KW-1185">Reference proteome</keyword>
<accession>F0F941</accession>
<organism evidence="2 3">
    <name type="scientific">Prevotella multiformis DSM 16608</name>
    <dbReference type="NCBI Taxonomy" id="888743"/>
    <lineage>
        <taxon>Bacteria</taxon>
        <taxon>Pseudomonadati</taxon>
        <taxon>Bacteroidota</taxon>
        <taxon>Bacteroidia</taxon>
        <taxon>Bacteroidales</taxon>
        <taxon>Prevotellaceae</taxon>
        <taxon>Prevotella</taxon>
    </lineage>
</organism>
<evidence type="ECO:0000313" key="2">
    <source>
        <dbReference type="EMBL" id="EGC19568.1"/>
    </source>
</evidence>
<protein>
    <submittedName>
        <fullName evidence="2">Uncharacterized protein</fullName>
    </submittedName>
</protein>
<gene>
    <name evidence="2" type="ORF">HMPREF9141_2108</name>
</gene>
<sequence length="226" mass="26384">MRKSLSILFILLYNVTALAQLNNITGKYYNIDGSEIEIKENMFYYMLHQGHNAVWSNDTLARCKIQKVNTDFLKISSDPLETVIRKSIYVSQFSEETLSDSINVTFQIPCKKQNLRIEIYDNNLRVYKISYSKANTSLKLPINTISFSFIITPEYIIPHSIDGCFYGIVSFDSQQEYTIKKGNNFVLIKIPMIDDTFFERYYIVGDYLQVTRKSICWKGKTYLKKD</sequence>
<dbReference type="AlphaFoldDB" id="F0F941"/>
<dbReference type="HOGENOM" id="CLU_079305_0_0_10"/>
<proteinExistence type="predicted"/>
<reference evidence="2 3" key="1">
    <citation type="submission" date="2011-01" db="EMBL/GenBank/DDBJ databases">
        <authorList>
            <person name="Muzny D."/>
            <person name="Qin X."/>
            <person name="Deng J."/>
            <person name="Jiang H."/>
            <person name="Liu Y."/>
            <person name="Qu J."/>
            <person name="Song X.-Z."/>
            <person name="Zhang L."/>
            <person name="Thornton R."/>
            <person name="Coyle M."/>
            <person name="Francisco L."/>
            <person name="Jackson L."/>
            <person name="Javaid M."/>
            <person name="Korchina V."/>
            <person name="Kovar C."/>
            <person name="Mata R."/>
            <person name="Mathew T."/>
            <person name="Ngo R."/>
            <person name="Nguyen L."/>
            <person name="Nguyen N."/>
            <person name="Okwuonu G."/>
            <person name="Ongeri F."/>
            <person name="Pham C."/>
            <person name="Simmons D."/>
            <person name="Wilczek-Boney K."/>
            <person name="Hale W."/>
            <person name="Jakkamsetti A."/>
            <person name="Pham P."/>
            <person name="Ruth R."/>
            <person name="San Lucas F."/>
            <person name="Warren J."/>
            <person name="Zhang J."/>
            <person name="Zhao Z."/>
            <person name="Zhou C."/>
            <person name="Zhu D."/>
            <person name="Lee S."/>
            <person name="Bess C."/>
            <person name="Blankenburg K."/>
            <person name="Forbes L."/>
            <person name="Fu Q."/>
            <person name="Gubbala S."/>
            <person name="Hirani K."/>
            <person name="Jayaseelan J.C."/>
            <person name="Lara F."/>
            <person name="Munidasa M."/>
            <person name="Palculict T."/>
            <person name="Patil S."/>
            <person name="Pu L.-L."/>
            <person name="Saada N."/>
            <person name="Tang L."/>
            <person name="Weissenberger G."/>
            <person name="Zhu Y."/>
            <person name="Hemphill L."/>
            <person name="Shang Y."/>
            <person name="Youmans B."/>
            <person name="Ayvaz T."/>
            <person name="Ross M."/>
            <person name="Santibanez J."/>
            <person name="Aqrawi P."/>
            <person name="Gross S."/>
            <person name="Joshi V."/>
            <person name="Fowler G."/>
            <person name="Nazareth L."/>
            <person name="Reid J."/>
            <person name="Worley K."/>
            <person name="Petrosino J."/>
            <person name="Highlander S."/>
            <person name="Gibbs R."/>
        </authorList>
    </citation>
    <scope>NUCLEOTIDE SEQUENCE [LARGE SCALE GENOMIC DNA]</scope>
    <source>
        <strain evidence="2 3">DSM 16608</strain>
    </source>
</reference>
<feature type="chain" id="PRO_5003251754" evidence="1">
    <location>
        <begin position="20"/>
        <end position="226"/>
    </location>
</feature>
<comment type="caution">
    <text evidence="2">The sequence shown here is derived from an EMBL/GenBank/DDBJ whole genome shotgun (WGS) entry which is preliminary data.</text>
</comment>
<evidence type="ECO:0000256" key="1">
    <source>
        <dbReference type="SAM" id="SignalP"/>
    </source>
</evidence>
<dbReference type="OrthoDB" id="1068712at2"/>
<dbReference type="STRING" id="888743.HMPREF9141_2108"/>
<keyword evidence="1" id="KW-0732">Signal</keyword>
<name>F0F941_9BACT</name>
<dbReference type="Proteomes" id="UP000005697">
    <property type="component" value="Unassembled WGS sequence"/>
</dbReference>
<feature type="signal peptide" evidence="1">
    <location>
        <begin position="1"/>
        <end position="19"/>
    </location>
</feature>
<dbReference type="RefSeq" id="WP_007366860.1">
    <property type="nucleotide sequence ID" value="NZ_GL872282.1"/>
</dbReference>
<dbReference type="EMBL" id="AEWX01000027">
    <property type="protein sequence ID" value="EGC19568.1"/>
    <property type="molecule type" value="Genomic_DNA"/>
</dbReference>
<dbReference type="eggNOG" id="ENOG5033QPW">
    <property type="taxonomic scope" value="Bacteria"/>
</dbReference>
<evidence type="ECO:0000313" key="3">
    <source>
        <dbReference type="Proteomes" id="UP000005697"/>
    </source>
</evidence>